<evidence type="ECO:0000313" key="3">
    <source>
        <dbReference type="EMBL" id="KAF2730040.1"/>
    </source>
</evidence>
<gene>
    <name evidence="3" type="ORF">EJ04DRAFT_395370</name>
</gene>
<dbReference type="InterPro" id="IPR058525">
    <property type="entry name" value="DUF8212"/>
</dbReference>
<dbReference type="PANTHER" id="PTHR10622:SF10">
    <property type="entry name" value="HET DOMAIN-CONTAINING PROTEIN"/>
    <property type="match status" value="1"/>
</dbReference>
<name>A0A9P4QPC5_9PLEO</name>
<feature type="domain" description="DUF8212" evidence="2">
    <location>
        <begin position="217"/>
        <end position="239"/>
    </location>
</feature>
<proteinExistence type="predicted"/>
<dbReference type="Proteomes" id="UP000799444">
    <property type="component" value="Unassembled WGS sequence"/>
</dbReference>
<dbReference type="PANTHER" id="PTHR10622">
    <property type="entry name" value="HET DOMAIN-CONTAINING PROTEIN"/>
    <property type="match status" value="1"/>
</dbReference>
<dbReference type="InterPro" id="IPR010730">
    <property type="entry name" value="HET"/>
</dbReference>
<dbReference type="OrthoDB" id="20872at2759"/>
<comment type="caution">
    <text evidence="3">The sequence shown here is derived from an EMBL/GenBank/DDBJ whole genome shotgun (WGS) entry which is preliminary data.</text>
</comment>
<evidence type="ECO:0000313" key="4">
    <source>
        <dbReference type="Proteomes" id="UP000799444"/>
    </source>
</evidence>
<evidence type="ECO:0000259" key="2">
    <source>
        <dbReference type="Pfam" id="PF26640"/>
    </source>
</evidence>
<feature type="non-terminal residue" evidence="3">
    <location>
        <position position="242"/>
    </location>
</feature>
<protein>
    <submittedName>
        <fullName evidence="3">HET-domain-containing protein</fullName>
    </submittedName>
</protein>
<sequence>MRLVDANTHKVREFIDDDNIPKFAILSHTWGAEEITLQQLQDAYGTARERAGFVKISLSCEQALRDGLDWVWIDTCCIDKTSTAELSEAINSMFRWYRMATTCYAYLSDVGSLRDLPHSRWFRRGWTLQELVAPRKIHFYGANWVLLGSKATLCAQLSISSGIEELVLRSGQFEHVSIARKMSWAARRQTTRVEDQAYCLLGIFDVNMPLLYGEGKKAFTRLQEEIMKTSDDQSLFAWGLTD</sequence>
<evidence type="ECO:0000259" key="1">
    <source>
        <dbReference type="Pfam" id="PF06985"/>
    </source>
</evidence>
<keyword evidence="4" id="KW-1185">Reference proteome</keyword>
<organism evidence="3 4">
    <name type="scientific">Polyplosphaeria fusca</name>
    <dbReference type="NCBI Taxonomy" id="682080"/>
    <lineage>
        <taxon>Eukaryota</taxon>
        <taxon>Fungi</taxon>
        <taxon>Dikarya</taxon>
        <taxon>Ascomycota</taxon>
        <taxon>Pezizomycotina</taxon>
        <taxon>Dothideomycetes</taxon>
        <taxon>Pleosporomycetidae</taxon>
        <taxon>Pleosporales</taxon>
        <taxon>Tetraplosphaeriaceae</taxon>
        <taxon>Polyplosphaeria</taxon>
    </lineage>
</organism>
<reference evidence="3" key="1">
    <citation type="journal article" date="2020" name="Stud. Mycol.">
        <title>101 Dothideomycetes genomes: a test case for predicting lifestyles and emergence of pathogens.</title>
        <authorList>
            <person name="Haridas S."/>
            <person name="Albert R."/>
            <person name="Binder M."/>
            <person name="Bloem J."/>
            <person name="Labutti K."/>
            <person name="Salamov A."/>
            <person name="Andreopoulos B."/>
            <person name="Baker S."/>
            <person name="Barry K."/>
            <person name="Bills G."/>
            <person name="Bluhm B."/>
            <person name="Cannon C."/>
            <person name="Castanera R."/>
            <person name="Culley D."/>
            <person name="Daum C."/>
            <person name="Ezra D."/>
            <person name="Gonzalez J."/>
            <person name="Henrissat B."/>
            <person name="Kuo A."/>
            <person name="Liang C."/>
            <person name="Lipzen A."/>
            <person name="Lutzoni F."/>
            <person name="Magnuson J."/>
            <person name="Mondo S."/>
            <person name="Nolan M."/>
            <person name="Ohm R."/>
            <person name="Pangilinan J."/>
            <person name="Park H.-J."/>
            <person name="Ramirez L."/>
            <person name="Alfaro M."/>
            <person name="Sun H."/>
            <person name="Tritt A."/>
            <person name="Yoshinaga Y."/>
            <person name="Zwiers L.-H."/>
            <person name="Turgeon B."/>
            <person name="Goodwin S."/>
            <person name="Spatafora J."/>
            <person name="Crous P."/>
            <person name="Grigoriev I."/>
        </authorList>
    </citation>
    <scope>NUCLEOTIDE SEQUENCE</scope>
    <source>
        <strain evidence="3">CBS 125425</strain>
    </source>
</reference>
<dbReference type="Pfam" id="PF26640">
    <property type="entry name" value="DUF8212"/>
    <property type="match status" value="1"/>
</dbReference>
<accession>A0A9P4QPC5</accession>
<dbReference type="Pfam" id="PF06985">
    <property type="entry name" value="HET"/>
    <property type="match status" value="1"/>
</dbReference>
<dbReference type="EMBL" id="ML996227">
    <property type="protein sequence ID" value="KAF2730040.1"/>
    <property type="molecule type" value="Genomic_DNA"/>
</dbReference>
<feature type="domain" description="Heterokaryon incompatibility" evidence="1">
    <location>
        <begin position="23"/>
        <end position="109"/>
    </location>
</feature>
<dbReference type="AlphaFoldDB" id="A0A9P4QPC5"/>